<keyword evidence="2 5" id="KW-0812">Transmembrane</keyword>
<evidence type="ECO:0000256" key="3">
    <source>
        <dbReference type="ARBA" id="ARBA00022989"/>
    </source>
</evidence>
<evidence type="ECO:0000313" key="6">
    <source>
        <dbReference type="EMBL" id="GGA51068.1"/>
    </source>
</evidence>
<dbReference type="Pfam" id="PF11023">
    <property type="entry name" value="DUF2614"/>
    <property type="match status" value="1"/>
</dbReference>
<gene>
    <name evidence="6" type="primary">ygzB</name>
    <name evidence="6" type="ORF">GCM10007416_25290</name>
</gene>
<dbReference type="NCBIfam" id="NF002796">
    <property type="entry name" value="PRK02935.1"/>
    <property type="match status" value="1"/>
</dbReference>
<evidence type="ECO:0000256" key="5">
    <source>
        <dbReference type="SAM" id="Phobius"/>
    </source>
</evidence>
<evidence type="ECO:0000256" key="2">
    <source>
        <dbReference type="ARBA" id="ARBA00022692"/>
    </source>
</evidence>
<dbReference type="EMBL" id="BMEX01000009">
    <property type="protein sequence ID" value="GGA51068.1"/>
    <property type="molecule type" value="Genomic_DNA"/>
</dbReference>
<evidence type="ECO:0000313" key="7">
    <source>
        <dbReference type="Proteomes" id="UP000617979"/>
    </source>
</evidence>
<proteinExistence type="predicted"/>
<feature type="transmembrane region" description="Helical" evidence="5">
    <location>
        <begin position="12"/>
        <end position="31"/>
    </location>
</feature>
<keyword evidence="1" id="KW-1003">Cell membrane</keyword>
<evidence type="ECO:0000256" key="1">
    <source>
        <dbReference type="ARBA" id="ARBA00022475"/>
    </source>
</evidence>
<organism evidence="6 7">
    <name type="scientific">Kroppenstedtia guangzhouensis</name>
    <dbReference type="NCBI Taxonomy" id="1274356"/>
    <lineage>
        <taxon>Bacteria</taxon>
        <taxon>Bacillati</taxon>
        <taxon>Bacillota</taxon>
        <taxon>Bacilli</taxon>
        <taxon>Bacillales</taxon>
        <taxon>Thermoactinomycetaceae</taxon>
        <taxon>Kroppenstedtia</taxon>
    </lineage>
</organism>
<dbReference type="Proteomes" id="UP000617979">
    <property type="component" value="Unassembled WGS sequence"/>
</dbReference>
<keyword evidence="7" id="KW-1185">Reference proteome</keyword>
<protein>
    <submittedName>
        <fullName evidence="6">UPF0295 protein YgzB</fullName>
    </submittedName>
</protein>
<reference evidence="7" key="1">
    <citation type="journal article" date="2019" name="Int. J. Syst. Evol. Microbiol.">
        <title>The Global Catalogue of Microorganisms (GCM) 10K type strain sequencing project: providing services to taxonomists for standard genome sequencing and annotation.</title>
        <authorList>
            <consortium name="The Broad Institute Genomics Platform"/>
            <consortium name="The Broad Institute Genome Sequencing Center for Infectious Disease"/>
            <person name="Wu L."/>
            <person name="Ma J."/>
        </authorList>
    </citation>
    <scope>NUCLEOTIDE SEQUENCE [LARGE SCALE GENOMIC DNA]</scope>
    <source>
        <strain evidence="7">CGMCC 1.12404</strain>
    </source>
</reference>
<feature type="transmembrane region" description="Helical" evidence="5">
    <location>
        <begin position="37"/>
        <end position="56"/>
    </location>
</feature>
<comment type="caution">
    <text evidence="6">The sequence shown here is derived from an EMBL/GenBank/DDBJ whole genome shotgun (WGS) entry which is preliminary data.</text>
</comment>
<keyword evidence="3 5" id="KW-1133">Transmembrane helix</keyword>
<keyword evidence="4 5" id="KW-0472">Membrane</keyword>
<evidence type="ECO:0000256" key="4">
    <source>
        <dbReference type="ARBA" id="ARBA00023136"/>
    </source>
</evidence>
<accession>A0ABQ1GVG0</accession>
<sequence>MLFANKINKFRTIALLMIFVGMGIMYLGFIWPAAMMLFFILGLLGVGSSVSIYFWVGILSTQALQVECPECGRITKILGKMDQCMYCRAHLTMDRSLATESTTPESPDQDSQ</sequence>
<dbReference type="RefSeq" id="WP_373284611.1">
    <property type="nucleotide sequence ID" value="NZ_BMEX01000009.1"/>
</dbReference>
<dbReference type="InterPro" id="IPR020912">
    <property type="entry name" value="UPF0295"/>
</dbReference>
<name>A0ABQ1GVG0_9BACL</name>